<dbReference type="STRING" id="1817893.AUJ66_04205"/>
<dbReference type="Pfam" id="PF00111">
    <property type="entry name" value="Fer2"/>
    <property type="match status" value="1"/>
</dbReference>
<protein>
    <recommendedName>
        <fullName evidence="1">2Fe-2S ferredoxin-type domain-containing protein</fullName>
    </recommendedName>
</protein>
<accession>A0A1J4SFV0</accession>
<reference evidence="2 3" key="1">
    <citation type="journal article" date="2016" name="Environ. Microbiol.">
        <title>Genomic resolution of a cold subsurface aquifer community provides metabolic insights for novel microbes adapted to high CO concentrations.</title>
        <authorList>
            <person name="Probst A.J."/>
            <person name="Castelle C.J."/>
            <person name="Singh A."/>
            <person name="Brown C.T."/>
            <person name="Anantharaman K."/>
            <person name="Sharon I."/>
            <person name="Hug L.A."/>
            <person name="Burstein D."/>
            <person name="Emerson J.B."/>
            <person name="Thomas B.C."/>
            <person name="Banfield J.F."/>
        </authorList>
    </citation>
    <scope>NUCLEOTIDE SEQUENCE [LARGE SCALE GENOMIC DNA]</scope>
    <source>
        <strain evidence="2">CG1_02_38_46</strain>
    </source>
</reference>
<dbReference type="InterPro" id="IPR052911">
    <property type="entry name" value="Corrinoid_activation_enz"/>
</dbReference>
<dbReference type="InterPro" id="IPR012675">
    <property type="entry name" value="Beta-grasp_dom_sf"/>
</dbReference>
<feature type="domain" description="2Fe-2S ferredoxin-type" evidence="1">
    <location>
        <begin position="5"/>
        <end position="96"/>
    </location>
</feature>
<dbReference type="SUPFAM" id="SSF54292">
    <property type="entry name" value="2Fe-2S ferredoxin-like"/>
    <property type="match status" value="1"/>
</dbReference>
<dbReference type="Pfam" id="PF14574">
    <property type="entry name" value="RACo_C_ter"/>
    <property type="match status" value="1"/>
</dbReference>
<dbReference type="PANTHER" id="PTHR42895">
    <property type="entry name" value="IRON-SULFUR CLUSTER-BINDING PROTEIN-RELATED"/>
    <property type="match status" value="1"/>
</dbReference>
<dbReference type="GO" id="GO:0051536">
    <property type="term" value="F:iron-sulfur cluster binding"/>
    <property type="evidence" value="ECO:0007669"/>
    <property type="project" value="InterPro"/>
</dbReference>
<dbReference type="Gene3D" id="3.30.420.480">
    <property type="entry name" value="Domain of unknown function (DUF4445)"/>
    <property type="match status" value="1"/>
</dbReference>
<dbReference type="PROSITE" id="PS51085">
    <property type="entry name" value="2FE2S_FER_2"/>
    <property type="match status" value="1"/>
</dbReference>
<dbReference type="InterPro" id="IPR041414">
    <property type="entry name" value="Raco-like_middle"/>
</dbReference>
<dbReference type="Pfam" id="PF17650">
    <property type="entry name" value="RACo_linker"/>
    <property type="match status" value="1"/>
</dbReference>
<dbReference type="InterPro" id="IPR036010">
    <property type="entry name" value="2Fe-2S_ferredoxin-like_sf"/>
</dbReference>
<dbReference type="EMBL" id="MNUO01000062">
    <property type="protein sequence ID" value="OIN97149.1"/>
    <property type="molecule type" value="Genomic_DNA"/>
</dbReference>
<sequence length="613" mass="66380">MEKSIKVTFQPEGLSVYVMPGTTALEAAGEAGIIIDSTCGGGGTCGKCRIVAVEGQTDPNAVERKLIEKRDIQKGVRLACQTKIIAPFVLHVPQSSRFSAQRILVSGVEGDREIKPSIWKTYVELPRSTLAAPIADLELIRKKMEGFHVDIYLMRRLSALLRESDFKITCVFSNGELISVEKGDTSKQIYGVAFDIGTTTLVGTLLDLSTGKDIAVSSRMNPQVIYGDDVISRINYVINNEKGLQELHDRLVETMNEMIGELAQAANIKRENIYKITVAGNSTMQHLFLNITPESLGSIPFVPVLKEGLEVKAKRMGIEINPDGMAFVLPNIAGFVGGDTVAVMLATQLYKGKKLMLAIDIGTNGEIVLGNEDRLISASTAAGPAFEGARIGQGMRASTGAIEKVVISDDVSVNVIDNAPPIGICGTGLIDAVAEMLKYGIIDESGRILSKSSLNGRVPAEILKRIVERDGSNNFILVEESESCPPIFITQRDVRELQLAKGAIYAGIKILESELGIGDDDIDEVLLAGAFGNFIRRENARAIGLIPDLPLEKIKFIGNAASSGAKLVLLSENLRLKVEEISKNTEYIELSNRIDFQDEFASAMFFNKSGLKS</sequence>
<dbReference type="Proteomes" id="UP000182278">
    <property type="component" value="Unassembled WGS sequence"/>
</dbReference>
<comment type="caution">
    <text evidence="2">The sequence shown here is derived from an EMBL/GenBank/DDBJ whole genome shotgun (WGS) entry which is preliminary data.</text>
</comment>
<dbReference type="Pfam" id="PF17651">
    <property type="entry name" value="Raco_middle"/>
    <property type="match status" value="1"/>
</dbReference>
<dbReference type="AlphaFoldDB" id="A0A1J4SFV0"/>
<dbReference type="InterPro" id="IPR001041">
    <property type="entry name" value="2Fe-2S_ferredoxin-type"/>
</dbReference>
<dbReference type="InterPro" id="IPR040506">
    <property type="entry name" value="RACo_linker"/>
</dbReference>
<proteinExistence type="predicted"/>
<evidence type="ECO:0000313" key="2">
    <source>
        <dbReference type="EMBL" id="OIN97149.1"/>
    </source>
</evidence>
<dbReference type="CDD" id="cd00207">
    <property type="entry name" value="fer2"/>
    <property type="match status" value="1"/>
</dbReference>
<evidence type="ECO:0000259" key="1">
    <source>
        <dbReference type="PROSITE" id="PS51085"/>
    </source>
</evidence>
<dbReference type="Gene3D" id="3.10.20.30">
    <property type="match status" value="1"/>
</dbReference>
<evidence type="ECO:0000313" key="3">
    <source>
        <dbReference type="Proteomes" id="UP000182278"/>
    </source>
</evidence>
<dbReference type="Gene3D" id="3.10.20.880">
    <property type="match status" value="1"/>
</dbReference>
<dbReference type="InterPro" id="IPR027980">
    <property type="entry name" value="RACo_C"/>
</dbReference>
<organism evidence="2 3">
    <name type="scientific">Candidatus Desantisbacteria bacterium CG1_02_38_46</name>
    <dbReference type="NCBI Taxonomy" id="1817893"/>
    <lineage>
        <taxon>Bacteria</taxon>
        <taxon>Candidatus Desantisiibacteriota</taxon>
    </lineage>
</organism>
<dbReference type="InterPro" id="IPR042259">
    <property type="entry name" value="Raco-like_middle_sf"/>
</dbReference>
<name>A0A1J4SFV0_9BACT</name>
<dbReference type="PANTHER" id="PTHR42895:SF2">
    <property type="entry name" value="IRON-SULFUR CLUSTER PROTEIN"/>
    <property type="match status" value="1"/>
</dbReference>
<gene>
    <name evidence="2" type="ORF">AUJ66_04205</name>
</gene>